<comment type="caution">
    <text evidence="1">The sequence shown here is derived from an EMBL/GenBank/DDBJ whole genome shotgun (WGS) entry which is preliminary data.</text>
</comment>
<keyword evidence="2" id="KW-1185">Reference proteome</keyword>
<dbReference type="EMBL" id="JAAOZC010000002">
    <property type="protein sequence ID" value="NIJ07507.1"/>
    <property type="molecule type" value="Genomic_DNA"/>
</dbReference>
<name>A0ABX0TPP3_9SPHN</name>
<proteinExistence type="predicted"/>
<protein>
    <submittedName>
        <fullName evidence="1">Uncharacterized protein</fullName>
    </submittedName>
</protein>
<accession>A0ABX0TPP3</accession>
<evidence type="ECO:0000313" key="2">
    <source>
        <dbReference type="Proteomes" id="UP000727456"/>
    </source>
</evidence>
<evidence type="ECO:0000313" key="1">
    <source>
        <dbReference type="EMBL" id="NIJ07507.1"/>
    </source>
</evidence>
<dbReference type="Proteomes" id="UP000727456">
    <property type="component" value="Unassembled WGS sequence"/>
</dbReference>
<organism evidence="1 2">
    <name type="scientific">Sphingomonas vulcanisoli</name>
    <dbReference type="NCBI Taxonomy" id="1658060"/>
    <lineage>
        <taxon>Bacteria</taxon>
        <taxon>Pseudomonadati</taxon>
        <taxon>Pseudomonadota</taxon>
        <taxon>Alphaproteobacteria</taxon>
        <taxon>Sphingomonadales</taxon>
        <taxon>Sphingomonadaceae</taxon>
        <taxon>Sphingomonas</taxon>
    </lineage>
</organism>
<gene>
    <name evidence="1" type="ORF">FHS31_001103</name>
</gene>
<sequence length="88" mass="8993">MRAIVTILAILVIVAIIAVATGFVNIHGNGGSMPQVAVQGGSLPQVQANVGSIDLGTKNETVSVPKVSVDNKETQVAVPTLHVNKPAQ</sequence>
<dbReference type="RefSeq" id="WP_167072365.1">
    <property type="nucleotide sequence ID" value="NZ_JAAOZC010000002.1"/>
</dbReference>
<reference evidence="1 2" key="1">
    <citation type="submission" date="2020-03" db="EMBL/GenBank/DDBJ databases">
        <title>Genomic Encyclopedia of Type Strains, Phase III (KMG-III): the genomes of soil and plant-associated and newly described type strains.</title>
        <authorList>
            <person name="Whitman W."/>
        </authorList>
    </citation>
    <scope>NUCLEOTIDE SEQUENCE [LARGE SCALE GENOMIC DNA]</scope>
    <source>
        <strain evidence="1 2">CECT 8804</strain>
    </source>
</reference>